<evidence type="ECO:0000256" key="2">
    <source>
        <dbReference type="SAM" id="MobiDB-lite"/>
    </source>
</evidence>
<keyword evidence="1" id="KW-0175">Coiled coil</keyword>
<dbReference type="AlphaFoldDB" id="A0A382CPF9"/>
<feature type="region of interest" description="Disordered" evidence="2">
    <location>
        <begin position="322"/>
        <end position="354"/>
    </location>
</feature>
<accession>A0A382CPF9</accession>
<reference evidence="3" key="1">
    <citation type="submission" date="2018-05" db="EMBL/GenBank/DDBJ databases">
        <authorList>
            <person name="Lanie J.A."/>
            <person name="Ng W.-L."/>
            <person name="Kazmierczak K.M."/>
            <person name="Andrzejewski T.M."/>
            <person name="Davidsen T.M."/>
            <person name="Wayne K.J."/>
            <person name="Tettelin H."/>
            <person name="Glass J.I."/>
            <person name="Rusch D."/>
            <person name="Podicherti R."/>
            <person name="Tsui H.-C.T."/>
            <person name="Winkler M.E."/>
        </authorList>
    </citation>
    <scope>NUCLEOTIDE SEQUENCE</scope>
</reference>
<feature type="compositionally biased region" description="Basic and acidic residues" evidence="2">
    <location>
        <begin position="322"/>
        <end position="345"/>
    </location>
</feature>
<proteinExistence type="predicted"/>
<evidence type="ECO:0000313" key="3">
    <source>
        <dbReference type="EMBL" id="SVB27749.1"/>
    </source>
</evidence>
<evidence type="ECO:0000256" key="1">
    <source>
        <dbReference type="SAM" id="Coils"/>
    </source>
</evidence>
<dbReference type="EMBL" id="UINC01035404">
    <property type="protein sequence ID" value="SVB27749.1"/>
    <property type="molecule type" value="Genomic_DNA"/>
</dbReference>
<protein>
    <submittedName>
        <fullName evidence="3">Uncharacterized protein</fullName>
    </submittedName>
</protein>
<name>A0A382CPF9_9ZZZZ</name>
<gene>
    <name evidence="3" type="ORF">METZ01_LOCUS180603</name>
</gene>
<feature type="coiled-coil region" evidence="1">
    <location>
        <begin position="65"/>
        <end position="102"/>
    </location>
</feature>
<sequence length="368" mass="41824">MLDALKSLFENNVISEEIRAEIQEAWDKKIEETRLQVTAELREEFASKYEHDKAQMVEAIDNMVSEKLAEEISEFTDDRKQLAEARAKYVIAMRENANLLKEFVMQSLKKEVSELHDDQKVMSSKFGKLEEFVVEALSKEIAEFHEDKKDLAETKVKLVREAKKHLNKVKSTFVEKSAKLVSDVVGKGLTKEIGQLKEDIDSARRNDFGRKIFETFANEYSNSYLNEKSETAKLMQVVNMKDGQIKEVKAEVDEKTKTIAEKNAEINKISDAAKRQDIMSELTAPLSKDQREIMKDLLESVQTAKLQKQFDKYMPAVIDGKTPEKKKATLTEAEAKSITGNKEESNVSSVSSEATSNIVDIRRLAGLN</sequence>
<organism evidence="3">
    <name type="scientific">marine metagenome</name>
    <dbReference type="NCBI Taxonomy" id="408172"/>
    <lineage>
        <taxon>unclassified sequences</taxon>
        <taxon>metagenomes</taxon>
        <taxon>ecological metagenomes</taxon>
    </lineage>
</organism>